<accession>A0ABV1FUD4</accession>
<dbReference type="EMBL" id="JBBNGE010000001">
    <property type="protein sequence ID" value="MEQ2506731.1"/>
    <property type="molecule type" value="Genomic_DNA"/>
</dbReference>
<dbReference type="PROSITE" id="PS51257">
    <property type="entry name" value="PROKAR_LIPOPROTEIN"/>
    <property type="match status" value="1"/>
</dbReference>
<evidence type="ECO:0000313" key="2">
    <source>
        <dbReference type="EMBL" id="MEQ2506731.1"/>
    </source>
</evidence>
<gene>
    <name evidence="2" type="ORF">AAAT87_00335</name>
</gene>
<name>A0ABV1FUD4_9BACT</name>
<feature type="chain" id="PRO_5047182647" description="Calx-beta domain-containing protein" evidence="1">
    <location>
        <begin position="20"/>
        <end position="319"/>
    </location>
</feature>
<reference evidence="2 3" key="1">
    <citation type="submission" date="2024-04" db="EMBL/GenBank/DDBJ databases">
        <title>Human intestinal bacterial collection.</title>
        <authorList>
            <person name="Pauvert C."/>
            <person name="Hitch T.C.A."/>
            <person name="Clavel T."/>
        </authorList>
    </citation>
    <scope>NUCLEOTIDE SEQUENCE [LARGE SCALE GENOMIC DNA]</scope>
    <source>
        <strain evidence="2 3">CLA-AA-H174</strain>
    </source>
</reference>
<evidence type="ECO:0008006" key="4">
    <source>
        <dbReference type="Google" id="ProtNLM"/>
    </source>
</evidence>
<proteinExistence type="predicted"/>
<dbReference type="RefSeq" id="WP_349225306.1">
    <property type="nucleotide sequence ID" value="NZ_JBBNFG020000001.1"/>
</dbReference>
<keyword evidence="3" id="KW-1185">Reference proteome</keyword>
<protein>
    <recommendedName>
        <fullName evidence="4">Calx-beta domain-containing protein</fullName>
    </recommendedName>
</protein>
<keyword evidence="1" id="KW-0732">Signal</keyword>
<sequence>MKIKNIFLSLAAATMLLTACGNDDLELGNSTTAPVEASCPAVEFSTANKSSFEVDPSDPSVSFKVQRKATDAASYPIKVVEGADNFNVPASVDFAAGETEKDIKVTVKECAAQGTPLSLELTFDDANLNPYTQGIKDFTASVTVIKWEAAGSGVWMANVINTFFGVDPQPLAVTIEKATTATAVKYRFKSPYVLCTSQDELGVFNGYPYAEEGDLTSNGGTFVITVTKDGASLAPVQLGMDFGYGEFTIGQIYDNLSSNIASYPLGVFKASETGGVIAWPASSLFISMAGYKDGQAVPCDQGPAYLFLSTEDYKASMEE</sequence>
<dbReference type="Proteomes" id="UP001465717">
    <property type="component" value="Unassembled WGS sequence"/>
</dbReference>
<comment type="caution">
    <text evidence="2">The sequence shown here is derived from an EMBL/GenBank/DDBJ whole genome shotgun (WGS) entry which is preliminary data.</text>
</comment>
<evidence type="ECO:0000256" key="1">
    <source>
        <dbReference type="SAM" id="SignalP"/>
    </source>
</evidence>
<feature type="signal peptide" evidence="1">
    <location>
        <begin position="1"/>
        <end position="19"/>
    </location>
</feature>
<organism evidence="2 3">
    <name type="scientific">Segatella sinensis</name>
    <dbReference type="NCBI Taxonomy" id="3085167"/>
    <lineage>
        <taxon>Bacteria</taxon>
        <taxon>Pseudomonadati</taxon>
        <taxon>Bacteroidota</taxon>
        <taxon>Bacteroidia</taxon>
        <taxon>Bacteroidales</taxon>
        <taxon>Prevotellaceae</taxon>
        <taxon>Segatella</taxon>
    </lineage>
</organism>
<evidence type="ECO:0000313" key="3">
    <source>
        <dbReference type="Proteomes" id="UP001465717"/>
    </source>
</evidence>